<sequence length="85" mass="9471">MTSTPSNNTCIGVTKNDENDAIGLFEKPAPDERMTAEVYDESSTSQEEAHHTVSTSAYYQLEDYCYDGTQDWLEADTEMDTGGNF</sequence>
<reference evidence="2" key="1">
    <citation type="submission" date="2016-10" db="EMBL/GenBank/DDBJ databases">
        <authorList>
            <person name="Varghese N."/>
        </authorList>
    </citation>
    <scope>NUCLEOTIDE SEQUENCE [LARGE SCALE GENOMIC DNA]</scope>
    <source>
        <strain evidence="2">Nsp8</strain>
    </source>
</reference>
<gene>
    <name evidence="1" type="ORF">SAMN05216386_0344</name>
</gene>
<keyword evidence="2" id="KW-1185">Reference proteome</keyword>
<dbReference type="EMBL" id="FOVJ01000001">
    <property type="protein sequence ID" value="SFN29846.1"/>
    <property type="molecule type" value="Genomic_DNA"/>
</dbReference>
<accession>A0A1I4XVX4</accession>
<proteinExistence type="predicted"/>
<dbReference type="RefSeq" id="WP_074793922.1">
    <property type="nucleotide sequence ID" value="NZ_FOVJ01000001.1"/>
</dbReference>
<protein>
    <submittedName>
        <fullName evidence="1">Uncharacterized protein</fullName>
    </submittedName>
</protein>
<dbReference type="AlphaFoldDB" id="A0A1I4XVX4"/>
<evidence type="ECO:0000313" key="2">
    <source>
        <dbReference type="Proteomes" id="UP000183107"/>
    </source>
</evidence>
<dbReference type="Proteomes" id="UP000183107">
    <property type="component" value="Unassembled WGS sequence"/>
</dbReference>
<name>A0A1I4XVX4_9PROT</name>
<dbReference type="OrthoDB" id="8565525at2"/>
<organism evidence="1 2">
    <name type="scientific">Nitrosospira briensis</name>
    <dbReference type="NCBI Taxonomy" id="35799"/>
    <lineage>
        <taxon>Bacteria</taxon>
        <taxon>Pseudomonadati</taxon>
        <taxon>Pseudomonadota</taxon>
        <taxon>Betaproteobacteria</taxon>
        <taxon>Nitrosomonadales</taxon>
        <taxon>Nitrosomonadaceae</taxon>
        <taxon>Nitrosospira</taxon>
    </lineage>
</organism>
<evidence type="ECO:0000313" key="1">
    <source>
        <dbReference type="EMBL" id="SFN29846.1"/>
    </source>
</evidence>